<name>A0ABT4SF23_9ACTN</name>
<dbReference type="SUPFAM" id="SSF51735">
    <property type="entry name" value="NAD(P)-binding Rossmann-fold domains"/>
    <property type="match status" value="1"/>
</dbReference>
<proteinExistence type="predicted"/>
<evidence type="ECO:0000313" key="2">
    <source>
        <dbReference type="EMBL" id="MDA0635764.1"/>
    </source>
</evidence>
<dbReference type="RefSeq" id="WP_270156616.1">
    <property type="nucleotide sequence ID" value="NZ_JAPNNL010000081.1"/>
</dbReference>
<sequence>MARVVVTGGSGFVGGHLVRCLLDRGDEVTVFDTGRVSAGRRCLPEEVRHVTGDIRDESALARAITPDVDVVYHLAALVGVQYYLHRPLDVIDINFHGTVNLLQAAERAGSKVVFASSSEVFGKNPAVPWAEDDDRVTGSTATNRWCYSTSKALAEHVTFGYVHQRGLRASIIRYFNLYGPWQRPAFLVSRSIHRALRGIPPVVYDGGHQTRSFTFIDDAVEATAAIGASEKSDGEAFNVGATQEVTIGQVVEHIADLAGLREPTEQLDTNTRYGNSYQDLQKRIPDTSKIHAILGWRATTGLRDGLRATVEWARRHPWWLDLPDNVNP</sequence>
<dbReference type="Proteomes" id="UP001144036">
    <property type="component" value="Unassembled WGS sequence"/>
</dbReference>
<dbReference type="GO" id="GO:0008446">
    <property type="term" value="F:GDP-mannose 4,6-dehydratase activity"/>
    <property type="evidence" value="ECO:0007669"/>
    <property type="project" value="UniProtKB-EC"/>
</dbReference>
<reference evidence="2" key="1">
    <citation type="submission" date="2022-11" db="EMBL/GenBank/DDBJ databases">
        <title>Nonomuraea corallina sp. nov., a new species of the genus Nonomuraea isolated from sea side sediment in Thai sea.</title>
        <authorList>
            <person name="Ngamcharungchit C."/>
            <person name="Matsumoto A."/>
            <person name="Suriyachadkun C."/>
            <person name="Panbangred W."/>
            <person name="Inahashi Y."/>
            <person name="Intra B."/>
        </authorList>
    </citation>
    <scope>NUCLEOTIDE SEQUENCE</scope>
    <source>
        <strain evidence="2">MCN248</strain>
    </source>
</reference>
<keyword evidence="3" id="KW-1185">Reference proteome</keyword>
<keyword evidence="2" id="KW-0456">Lyase</keyword>
<dbReference type="Gene3D" id="3.40.50.720">
    <property type="entry name" value="NAD(P)-binding Rossmann-like Domain"/>
    <property type="match status" value="1"/>
</dbReference>
<feature type="domain" description="NAD-dependent epimerase/dehydratase" evidence="1">
    <location>
        <begin position="4"/>
        <end position="240"/>
    </location>
</feature>
<dbReference type="InterPro" id="IPR001509">
    <property type="entry name" value="Epimerase_deHydtase"/>
</dbReference>
<evidence type="ECO:0000313" key="3">
    <source>
        <dbReference type="Proteomes" id="UP001144036"/>
    </source>
</evidence>
<dbReference type="EMBL" id="JAPNNL010000081">
    <property type="protein sequence ID" value="MDA0635764.1"/>
    <property type="molecule type" value="Genomic_DNA"/>
</dbReference>
<dbReference type="InterPro" id="IPR036291">
    <property type="entry name" value="NAD(P)-bd_dom_sf"/>
</dbReference>
<dbReference type="PANTHER" id="PTHR43245">
    <property type="entry name" value="BIFUNCTIONAL POLYMYXIN RESISTANCE PROTEIN ARNA"/>
    <property type="match status" value="1"/>
</dbReference>
<dbReference type="Pfam" id="PF01370">
    <property type="entry name" value="Epimerase"/>
    <property type="match status" value="1"/>
</dbReference>
<comment type="caution">
    <text evidence="2">The sequence shown here is derived from an EMBL/GenBank/DDBJ whole genome shotgun (WGS) entry which is preliminary data.</text>
</comment>
<gene>
    <name evidence="2" type="ORF">OUY22_20280</name>
</gene>
<dbReference type="InterPro" id="IPR050177">
    <property type="entry name" value="Lipid_A_modif_metabolic_enz"/>
</dbReference>
<accession>A0ABT4SF23</accession>
<protein>
    <submittedName>
        <fullName evidence="2">GDP-mannose 4,6-dehydratase</fullName>
        <ecNumber evidence="2">4.2.1.47</ecNumber>
    </submittedName>
</protein>
<evidence type="ECO:0000259" key="1">
    <source>
        <dbReference type="Pfam" id="PF01370"/>
    </source>
</evidence>
<dbReference type="PANTHER" id="PTHR43245:SF13">
    <property type="entry name" value="UDP-D-APIOSE_UDP-D-XYLOSE SYNTHASE 2"/>
    <property type="match status" value="1"/>
</dbReference>
<dbReference type="EC" id="4.2.1.47" evidence="2"/>
<organism evidence="2 3">
    <name type="scientific">Nonomuraea corallina</name>
    <dbReference type="NCBI Taxonomy" id="2989783"/>
    <lineage>
        <taxon>Bacteria</taxon>
        <taxon>Bacillati</taxon>
        <taxon>Actinomycetota</taxon>
        <taxon>Actinomycetes</taxon>
        <taxon>Streptosporangiales</taxon>
        <taxon>Streptosporangiaceae</taxon>
        <taxon>Nonomuraea</taxon>
    </lineage>
</organism>